<proteinExistence type="predicted"/>
<sequence length="120" mass="13581">MPSPLSTYISTNAATNDNNLFLEEVTLPVVLKDNINTVEDGQNPTECHTCCNACREKQNMIINKLNLVINLLTNPETNQASTTETYNNLLPDFQLATTDEFLKFEQELQTDREIPKQFVS</sequence>
<dbReference type="Proteomes" id="UP000279307">
    <property type="component" value="Chromosome 10"/>
</dbReference>
<feature type="non-terminal residue" evidence="1">
    <location>
        <position position="120"/>
    </location>
</feature>
<name>A0A3L8DB39_OOCBI</name>
<dbReference type="AlphaFoldDB" id="A0A3L8DB39"/>
<organism evidence="1 2">
    <name type="scientific">Ooceraea biroi</name>
    <name type="common">Clonal raider ant</name>
    <name type="synonym">Cerapachys biroi</name>
    <dbReference type="NCBI Taxonomy" id="2015173"/>
    <lineage>
        <taxon>Eukaryota</taxon>
        <taxon>Metazoa</taxon>
        <taxon>Ecdysozoa</taxon>
        <taxon>Arthropoda</taxon>
        <taxon>Hexapoda</taxon>
        <taxon>Insecta</taxon>
        <taxon>Pterygota</taxon>
        <taxon>Neoptera</taxon>
        <taxon>Endopterygota</taxon>
        <taxon>Hymenoptera</taxon>
        <taxon>Apocrita</taxon>
        <taxon>Aculeata</taxon>
        <taxon>Formicoidea</taxon>
        <taxon>Formicidae</taxon>
        <taxon>Dorylinae</taxon>
        <taxon>Ooceraea</taxon>
    </lineage>
</organism>
<evidence type="ECO:0000313" key="1">
    <source>
        <dbReference type="EMBL" id="RLU17546.1"/>
    </source>
</evidence>
<protein>
    <submittedName>
        <fullName evidence="1">Uncharacterized protein</fullName>
    </submittedName>
</protein>
<reference evidence="1 2" key="1">
    <citation type="journal article" date="2018" name="Genome Res.">
        <title>The genomic architecture and molecular evolution of ant odorant receptors.</title>
        <authorList>
            <person name="McKenzie S.K."/>
            <person name="Kronauer D.J.C."/>
        </authorList>
    </citation>
    <scope>NUCLEOTIDE SEQUENCE [LARGE SCALE GENOMIC DNA]</scope>
    <source>
        <strain evidence="1">Clonal line C1</strain>
    </source>
</reference>
<dbReference type="EMBL" id="QOIP01000010">
    <property type="protein sequence ID" value="RLU17546.1"/>
    <property type="molecule type" value="Genomic_DNA"/>
</dbReference>
<accession>A0A3L8DB39</accession>
<gene>
    <name evidence="1" type="ORF">DMN91_009782</name>
</gene>
<comment type="caution">
    <text evidence="1">The sequence shown here is derived from an EMBL/GenBank/DDBJ whole genome shotgun (WGS) entry which is preliminary data.</text>
</comment>
<evidence type="ECO:0000313" key="2">
    <source>
        <dbReference type="Proteomes" id="UP000279307"/>
    </source>
</evidence>
<dbReference type="OrthoDB" id="7690739at2759"/>